<accession>A0ABV2T7N9</accession>
<dbReference type="InterPro" id="IPR013783">
    <property type="entry name" value="Ig-like_fold"/>
</dbReference>
<evidence type="ECO:0000313" key="4">
    <source>
        <dbReference type="EMBL" id="MET6999043.1"/>
    </source>
</evidence>
<keyword evidence="5" id="KW-1185">Reference proteome</keyword>
<dbReference type="SUPFAM" id="SSF49478">
    <property type="entry name" value="Cna protein B-type domain"/>
    <property type="match status" value="1"/>
</dbReference>
<protein>
    <submittedName>
        <fullName evidence="4">Ig-like domain-containing protein</fullName>
    </submittedName>
</protein>
<dbReference type="RefSeq" id="WP_354661609.1">
    <property type="nucleotide sequence ID" value="NZ_JBEXAC010000002.1"/>
</dbReference>
<proteinExistence type="predicted"/>
<gene>
    <name evidence="4" type="ORF">ABR189_16775</name>
</gene>
<feature type="domain" description="SbsA Ig-like" evidence="3">
    <location>
        <begin position="35"/>
        <end position="129"/>
    </location>
</feature>
<comment type="caution">
    <text evidence="4">The sequence shown here is derived from an EMBL/GenBank/DDBJ whole genome shotgun (WGS) entry which is preliminary data.</text>
</comment>
<dbReference type="Gene3D" id="2.60.40.10">
    <property type="entry name" value="Immunoglobulins"/>
    <property type="match status" value="1"/>
</dbReference>
<dbReference type="Pfam" id="PF13205">
    <property type="entry name" value="Big_5"/>
    <property type="match status" value="1"/>
</dbReference>
<dbReference type="EMBL" id="JBEXAC010000002">
    <property type="protein sequence ID" value="MET6999043.1"/>
    <property type="molecule type" value="Genomic_DNA"/>
</dbReference>
<dbReference type="Proteomes" id="UP001549749">
    <property type="component" value="Unassembled WGS sequence"/>
</dbReference>
<evidence type="ECO:0000313" key="5">
    <source>
        <dbReference type="Proteomes" id="UP001549749"/>
    </source>
</evidence>
<organism evidence="4 5">
    <name type="scientific">Chitinophaga defluvii</name>
    <dbReference type="NCBI Taxonomy" id="3163343"/>
    <lineage>
        <taxon>Bacteria</taxon>
        <taxon>Pseudomonadati</taxon>
        <taxon>Bacteroidota</taxon>
        <taxon>Chitinophagia</taxon>
        <taxon>Chitinophagales</taxon>
        <taxon>Chitinophagaceae</taxon>
        <taxon>Chitinophaga</taxon>
    </lineage>
</organism>
<evidence type="ECO:0000256" key="1">
    <source>
        <dbReference type="ARBA" id="ARBA00022729"/>
    </source>
</evidence>
<keyword evidence="1" id="KW-0732">Signal</keyword>
<feature type="region of interest" description="Disordered" evidence="2">
    <location>
        <begin position="257"/>
        <end position="278"/>
    </location>
</feature>
<evidence type="ECO:0000259" key="3">
    <source>
        <dbReference type="Pfam" id="PF13205"/>
    </source>
</evidence>
<reference evidence="4 5" key="1">
    <citation type="submission" date="2024-06" db="EMBL/GenBank/DDBJ databases">
        <title>Chitinophaga defluvii sp. nov., isolated from municipal sewage.</title>
        <authorList>
            <person name="Zhang L."/>
        </authorList>
    </citation>
    <scope>NUCLEOTIDE SEQUENCE [LARGE SCALE GENOMIC DNA]</scope>
    <source>
        <strain evidence="4 5">H8</strain>
    </source>
</reference>
<sequence length="488" mass="55362">MNQYFRGWAVWLILIAFIFSSGCANIVPPGGGPRDTIPPSLLGVNPPDSSLHFKSKKVTFYFDEYIELDNVIEKLIVSPTLKRTPTVTPKLRTLTMEIKDTLQPNTTYTFNFADAVRDVNERNFIEDFQYVVSTGDYLDSLQVTGRLIAAETGLVDSNVAVMLYRNIDDSVVAKEKPVYYAKTKGDGSFRFKNLAPGQYKLFALKEEDRDLQYNQPTEQIAFADSLLHLHETNVKDITLLLFMEKDSTIKAPVDSSLIAEEEEAAPEEKEEKKKKQPKLHMTAILEQGLQELKQPLSLSFNIPLKAFDSTQISLTEDTLRTPITFTTSLDSTHSRILLHYDWKEGMPYQLIMAKTATTDTLGQQLTKADTVSFKSKSVNDYGKVRVKLTLSDSTKAALQEDTSIHFIVQLVKDKTIKYSGRIVNGSWYQELMQPSEYEIRVLLDQNGNGVWDRGVYYGSPKRQPERVVSFPKKENVKANWLVPINLEL</sequence>
<name>A0ABV2T7N9_9BACT</name>
<dbReference type="PROSITE" id="PS51257">
    <property type="entry name" value="PROKAR_LIPOPROTEIN"/>
    <property type="match status" value="1"/>
</dbReference>
<evidence type="ECO:0000256" key="2">
    <source>
        <dbReference type="SAM" id="MobiDB-lite"/>
    </source>
</evidence>
<dbReference type="InterPro" id="IPR032812">
    <property type="entry name" value="SbsA_Ig"/>
</dbReference>